<feature type="region of interest" description="Disordered" evidence="1">
    <location>
        <begin position="286"/>
        <end position="308"/>
    </location>
</feature>
<dbReference type="Gene3D" id="2.30.42.10">
    <property type="match status" value="1"/>
</dbReference>
<dbReference type="EMBL" id="JBGBPQ010000010">
    <property type="protein sequence ID" value="KAL1519136.1"/>
    <property type="molecule type" value="Genomic_DNA"/>
</dbReference>
<dbReference type="AlphaFoldDB" id="A0AB34JEC9"/>
<protein>
    <recommendedName>
        <fullName evidence="2">PDZ domain-containing protein</fullName>
    </recommendedName>
</protein>
<dbReference type="InterPro" id="IPR001478">
    <property type="entry name" value="PDZ"/>
</dbReference>
<evidence type="ECO:0000313" key="3">
    <source>
        <dbReference type="EMBL" id="KAL1519136.1"/>
    </source>
</evidence>
<name>A0AB34JEC9_PRYPA</name>
<feature type="region of interest" description="Disordered" evidence="1">
    <location>
        <begin position="330"/>
        <end position="361"/>
    </location>
</feature>
<gene>
    <name evidence="3" type="ORF">AB1Y20_003398</name>
</gene>
<reference evidence="3 4" key="1">
    <citation type="journal article" date="2024" name="Science">
        <title>Giant polyketide synthase enzymes in the biosynthesis of giant marine polyether toxins.</title>
        <authorList>
            <person name="Fallon T.R."/>
            <person name="Shende V.V."/>
            <person name="Wierzbicki I.H."/>
            <person name="Pendleton A.L."/>
            <person name="Watervoot N.F."/>
            <person name="Auber R.P."/>
            <person name="Gonzalez D.J."/>
            <person name="Wisecaver J.H."/>
            <person name="Moore B.S."/>
        </authorList>
    </citation>
    <scope>NUCLEOTIDE SEQUENCE [LARGE SCALE GENOMIC DNA]</scope>
    <source>
        <strain evidence="3 4">12B1</strain>
    </source>
</reference>
<dbReference type="SUPFAM" id="SSF50156">
    <property type="entry name" value="PDZ domain-like"/>
    <property type="match status" value="1"/>
</dbReference>
<dbReference type="InterPro" id="IPR041489">
    <property type="entry name" value="PDZ_6"/>
</dbReference>
<dbReference type="SMART" id="SM00228">
    <property type="entry name" value="PDZ"/>
    <property type="match status" value="1"/>
</dbReference>
<accession>A0AB34JEC9</accession>
<sequence>MTGDYAVSRMTAASEVCSLRLYKPEKGTRVGLSFEPDGPRHAVGRLGARVESVQPYGLAAKAGLKSADLVLSINGMAIANSLNAATMLRESVGEVLLSMQRPASSALTPAGGAHSTRSNQKEHFTSAPHGRGPPPSPCSVANTRDGHCIRHLFHCGLQCHKSLLEGIGQWMEAVLLRRERDAATKIQASWRGRQSRIGANHLGTLRTERMLTETSRRHASATIVAKCFRGFVDRNWVALSRQTIRAEMQRRASEALTAPEARVKPANKEDKVLLLNGTEKVKRAFSFRRKQRKDSRPSSTPGSPSLGAMMQAKLIPSDLILRQSIGCSSPVRERQAASPSSPVSIKRTFSWGRKKEPTARI</sequence>
<evidence type="ECO:0000256" key="1">
    <source>
        <dbReference type="SAM" id="MobiDB-lite"/>
    </source>
</evidence>
<dbReference type="Pfam" id="PF00612">
    <property type="entry name" value="IQ"/>
    <property type="match status" value="1"/>
</dbReference>
<evidence type="ECO:0000259" key="2">
    <source>
        <dbReference type="PROSITE" id="PS50106"/>
    </source>
</evidence>
<dbReference type="InterPro" id="IPR036034">
    <property type="entry name" value="PDZ_sf"/>
</dbReference>
<organism evidence="3 4">
    <name type="scientific">Prymnesium parvum</name>
    <name type="common">Toxic golden alga</name>
    <dbReference type="NCBI Taxonomy" id="97485"/>
    <lineage>
        <taxon>Eukaryota</taxon>
        <taxon>Haptista</taxon>
        <taxon>Haptophyta</taxon>
        <taxon>Prymnesiophyceae</taxon>
        <taxon>Prymnesiales</taxon>
        <taxon>Prymnesiaceae</taxon>
        <taxon>Prymnesium</taxon>
    </lineage>
</organism>
<dbReference type="PROSITE" id="PS50106">
    <property type="entry name" value="PDZ"/>
    <property type="match status" value="1"/>
</dbReference>
<dbReference type="SMART" id="SM00015">
    <property type="entry name" value="IQ"/>
    <property type="match status" value="2"/>
</dbReference>
<feature type="region of interest" description="Disordered" evidence="1">
    <location>
        <begin position="103"/>
        <end position="138"/>
    </location>
</feature>
<keyword evidence="4" id="KW-1185">Reference proteome</keyword>
<proteinExistence type="predicted"/>
<dbReference type="Pfam" id="PF17820">
    <property type="entry name" value="PDZ_6"/>
    <property type="match status" value="1"/>
</dbReference>
<evidence type="ECO:0000313" key="4">
    <source>
        <dbReference type="Proteomes" id="UP001515480"/>
    </source>
</evidence>
<comment type="caution">
    <text evidence="3">The sequence shown here is derived from an EMBL/GenBank/DDBJ whole genome shotgun (WGS) entry which is preliminary data.</text>
</comment>
<dbReference type="PROSITE" id="PS50096">
    <property type="entry name" value="IQ"/>
    <property type="match status" value="1"/>
</dbReference>
<dbReference type="Proteomes" id="UP001515480">
    <property type="component" value="Unassembled WGS sequence"/>
</dbReference>
<dbReference type="InterPro" id="IPR000048">
    <property type="entry name" value="IQ_motif_EF-hand-BS"/>
</dbReference>
<feature type="domain" description="PDZ" evidence="2">
    <location>
        <begin position="18"/>
        <end position="103"/>
    </location>
</feature>